<dbReference type="PANTHER" id="PTHR24416:SF620">
    <property type="entry name" value="TYROSINE-PROTEIN KINASE RECEPTOR TORSO"/>
    <property type="match status" value="1"/>
</dbReference>
<dbReference type="InterPro" id="IPR036322">
    <property type="entry name" value="WD40_repeat_dom_sf"/>
</dbReference>
<dbReference type="Proteomes" id="UP000030758">
    <property type="component" value="Unassembled WGS sequence"/>
</dbReference>
<dbReference type="PROSITE" id="PS00107">
    <property type="entry name" value="PROTEIN_KINASE_ATP"/>
    <property type="match status" value="1"/>
</dbReference>
<comment type="subcellular location">
    <subcellularLocation>
        <location evidence="2">Cytoplasmic vesicle</location>
        <location evidence="2">Autophagosome</location>
    </subcellularLocation>
    <subcellularLocation>
        <location evidence="1">Membrane</location>
        <topology evidence="1">Single-pass membrane protein</topology>
    </subcellularLocation>
</comment>
<comment type="catalytic activity">
    <reaction evidence="3">
        <text>L-tyrosyl-[protein] + ATP = O-phospho-L-tyrosyl-[protein] + ADP + H(+)</text>
        <dbReference type="Rhea" id="RHEA:10596"/>
        <dbReference type="Rhea" id="RHEA-COMP:10136"/>
        <dbReference type="Rhea" id="RHEA-COMP:20101"/>
        <dbReference type="ChEBI" id="CHEBI:15378"/>
        <dbReference type="ChEBI" id="CHEBI:30616"/>
        <dbReference type="ChEBI" id="CHEBI:46858"/>
        <dbReference type="ChEBI" id="CHEBI:61978"/>
        <dbReference type="ChEBI" id="CHEBI:456216"/>
        <dbReference type="EC" id="2.7.10.1"/>
    </reaction>
</comment>
<gene>
    <name evidence="8" type="ORF">M514_19246</name>
</gene>
<dbReference type="InterPro" id="IPR015943">
    <property type="entry name" value="WD40/YVTN_repeat-like_dom_sf"/>
</dbReference>
<dbReference type="PROSITE" id="PS50011">
    <property type="entry name" value="PROTEIN_KINASE_DOM"/>
    <property type="match status" value="1"/>
</dbReference>
<feature type="binding site" evidence="5">
    <location>
        <position position="841"/>
    </location>
    <ligand>
        <name>ATP</name>
        <dbReference type="ChEBI" id="CHEBI:30616"/>
    </ligand>
</feature>
<dbReference type="Gene3D" id="1.10.510.10">
    <property type="entry name" value="Transferase(Phosphotransferase) domain 1"/>
    <property type="match status" value="1"/>
</dbReference>
<feature type="transmembrane region" description="Helical" evidence="6">
    <location>
        <begin position="383"/>
        <end position="405"/>
    </location>
</feature>
<dbReference type="InterPro" id="IPR024977">
    <property type="entry name" value="Apc4-like_WD40_dom"/>
</dbReference>
<proteinExistence type="predicted"/>
<reference evidence="8" key="1">
    <citation type="journal article" date="2014" name="Nat. Genet.">
        <title>Genome and transcriptome of the porcine whipworm Trichuris suis.</title>
        <authorList>
            <person name="Jex A.R."/>
            <person name="Nejsum P."/>
            <person name="Schwarz E.M."/>
            <person name="Hu L."/>
            <person name="Young N.D."/>
            <person name="Hall R.S."/>
            <person name="Korhonen P.K."/>
            <person name="Liao S."/>
            <person name="Thamsborg S."/>
            <person name="Xia J."/>
            <person name="Xu P."/>
            <person name="Wang S."/>
            <person name="Scheerlinck J.P."/>
            <person name="Hofmann A."/>
            <person name="Sternberg P.W."/>
            <person name="Wang J."/>
            <person name="Gasser R.B."/>
        </authorList>
    </citation>
    <scope>NUCLEOTIDE SEQUENCE [LARGE SCALE GENOMIC DNA]</scope>
    <source>
        <strain evidence="8">DCEP-RM93F</strain>
    </source>
</reference>
<dbReference type="GO" id="GO:0005524">
    <property type="term" value="F:ATP binding"/>
    <property type="evidence" value="ECO:0007669"/>
    <property type="project" value="UniProtKB-UniRule"/>
</dbReference>
<evidence type="ECO:0000256" key="6">
    <source>
        <dbReference type="SAM" id="Phobius"/>
    </source>
</evidence>
<accession>A0A085NGL7</accession>
<keyword evidence="6" id="KW-1133">Transmembrane helix</keyword>
<dbReference type="FunFam" id="1.10.510.10:FF:000986">
    <property type="entry name" value="Protein tyrosine kinase 2aa"/>
    <property type="match status" value="1"/>
</dbReference>
<dbReference type="SUPFAM" id="SSF56112">
    <property type="entry name" value="Protein kinase-like (PK-like)"/>
    <property type="match status" value="1"/>
</dbReference>
<dbReference type="Gene3D" id="2.130.10.10">
    <property type="entry name" value="YVTN repeat-like/Quinoprotein amine dehydrogenase"/>
    <property type="match status" value="1"/>
</dbReference>
<evidence type="ECO:0000256" key="2">
    <source>
        <dbReference type="ARBA" id="ARBA00004419"/>
    </source>
</evidence>
<dbReference type="GO" id="GO:0005776">
    <property type="term" value="C:autophagosome"/>
    <property type="evidence" value="ECO:0007669"/>
    <property type="project" value="UniProtKB-SubCell"/>
</dbReference>
<keyword evidence="6" id="KW-0812">Transmembrane</keyword>
<keyword evidence="5" id="KW-0547">Nucleotide-binding</keyword>
<dbReference type="GO" id="GO:0043235">
    <property type="term" value="C:receptor complex"/>
    <property type="evidence" value="ECO:0007669"/>
    <property type="project" value="TreeGrafter"/>
</dbReference>
<evidence type="ECO:0000313" key="8">
    <source>
        <dbReference type="EMBL" id="KFD68613.1"/>
    </source>
</evidence>
<dbReference type="Pfam" id="PF12894">
    <property type="entry name" value="ANAPC4_WD40"/>
    <property type="match status" value="1"/>
</dbReference>
<dbReference type="Pfam" id="PF07714">
    <property type="entry name" value="PK_Tyr_Ser-Thr"/>
    <property type="match status" value="1"/>
</dbReference>
<evidence type="ECO:0000259" key="7">
    <source>
        <dbReference type="PROSITE" id="PS50011"/>
    </source>
</evidence>
<dbReference type="InterPro" id="IPR011009">
    <property type="entry name" value="Kinase-like_dom_sf"/>
</dbReference>
<dbReference type="GO" id="GO:0004714">
    <property type="term" value="F:transmembrane receptor protein tyrosine kinase activity"/>
    <property type="evidence" value="ECO:0007669"/>
    <property type="project" value="UniProtKB-EC"/>
</dbReference>
<dbReference type="GO" id="GO:0005886">
    <property type="term" value="C:plasma membrane"/>
    <property type="evidence" value="ECO:0007669"/>
    <property type="project" value="TreeGrafter"/>
</dbReference>
<feature type="transmembrane region" description="Helical" evidence="6">
    <location>
        <begin position="323"/>
        <end position="347"/>
    </location>
</feature>
<dbReference type="AlphaFoldDB" id="A0A085NGL7"/>
<dbReference type="PROSITE" id="PS00109">
    <property type="entry name" value="PROTEIN_KINASE_TYR"/>
    <property type="match status" value="1"/>
</dbReference>
<name>A0A085NGL7_9BILA</name>
<organism evidence="8">
    <name type="scientific">Trichuris suis</name>
    <name type="common">pig whipworm</name>
    <dbReference type="NCBI Taxonomy" id="68888"/>
    <lineage>
        <taxon>Eukaryota</taxon>
        <taxon>Metazoa</taxon>
        <taxon>Ecdysozoa</taxon>
        <taxon>Nematoda</taxon>
        <taxon>Enoplea</taxon>
        <taxon>Dorylaimia</taxon>
        <taxon>Trichinellida</taxon>
        <taxon>Trichuridae</taxon>
        <taxon>Trichuris</taxon>
    </lineage>
</organism>
<dbReference type="InterPro" id="IPR020635">
    <property type="entry name" value="Tyr_kinase_cat_dom"/>
</dbReference>
<dbReference type="GO" id="GO:0007169">
    <property type="term" value="P:cell surface receptor protein tyrosine kinase signaling pathway"/>
    <property type="evidence" value="ECO:0007669"/>
    <property type="project" value="TreeGrafter"/>
</dbReference>
<keyword evidence="4" id="KW-0853">WD repeat</keyword>
<dbReference type="PRINTS" id="PR00109">
    <property type="entry name" value="TYRKINASE"/>
</dbReference>
<sequence length="1102" mass="123901">MVLEREANQQTSYLFYFQIAGIRRYVKNVVQSSVYGLTFTSSKHCCTKTSKLNTNTRTQPLPKKLWNNLDWTATVEKTHSAWLFPKPFNGENRRVTAKKTNSTYLEILNICENERVYSLTWLTPCHDCSSFLELRLANAQEAGKRSLHSIFFDAVDNYADFLCVHTSFSESNVMERELQFQDFPSDIAPSGLPSSSERDGNLKANSLFIPESAEKSPPLFSLQFCQQFFDVDTAVVIRRVLYSMVPRLNMNFITQSIRPHPDLFGPFWIALTLLFTACVGNQLGEMFNAIHGDGTVRHAVLNFRIGKPFVQFLNSYLLSLSQITLMASVIFAYAFLVPGLFIVFFIWRNMDDMYTLLELICSYGYSLSVFIPISLLWAINIQWFRWLLTLFGVFLSGGVLLLSIWPVVRKHSRLVCKMFTAPIIGAYLNSITSFGVLACMLATHLAMAVFLMVCTGSSTSPLDAQTTVTTITDQAFMHQWSAVSLNTNVSALRFTPQGDILAVAYANGVVRCFQVASGQEVATISTSERPSACNDVCWYPTGHYLFAAKEDGTVIMHDYRMGKLHSASMCHSVAVDSTIRFWDLRSVSPLLTVSSSGGAIYTMDCDSSGMRLATGGADGLIHICDATTGAVFDVICGEFNRTPITSVNFSMDGLYLLVSRQEWPVKLWKVSNKTAIRKFIGSKNLYYVIRSKLLGRYVISGSEDGRVFVWDCDSTDVVARLPHKPAVLTVDGCDKQQMLLASASVAGVYMWRQRKRKAPKVDIPMYNVQQVVTKTLDQQLDAPIEHKNLPSDRIQSTDVLCKSSDLFASIEFDALLGEGTFGCIYRAKCSAPGFEKFVAVKTMKGFNGSEAKEHLVKEIELLSRLPKHPNVTEFLGYCDRPGLLLLILEYCPQGNLKRFLKTNDPRCHPEGFEITNFLPPALYYGRQIALGMEHLNAHNLVHRDLAARNILVSDGRPFVRLRKCMLRCSGGKTVKVSDFGLSRSGAIYLQMVGGRLPVRWMAPESIFVRMFSNKSDVWSFGIVLWEIVTVDLNPYPGVDIAQLFHFLKMGYRMEKPENCSQALYSVMMRCWNTRPECRPSFTELREEIEALLPLCTVNTPSC</sequence>
<dbReference type="InterPro" id="IPR017441">
    <property type="entry name" value="Protein_kinase_ATP_BS"/>
</dbReference>
<dbReference type="InterPro" id="IPR050122">
    <property type="entry name" value="RTK"/>
</dbReference>
<dbReference type="InterPro" id="IPR008266">
    <property type="entry name" value="Tyr_kinase_AS"/>
</dbReference>
<dbReference type="PANTHER" id="PTHR24416">
    <property type="entry name" value="TYROSINE-PROTEIN KINASE RECEPTOR"/>
    <property type="match status" value="1"/>
</dbReference>
<keyword evidence="5" id="KW-0067">ATP-binding</keyword>
<dbReference type="EMBL" id="KL367503">
    <property type="protein sequence ID" value="KFD68613.1"/>
    <property type="molecule type" value="Genomic_DNA"/>
</dbReference>
<dbReference type="InterPro" id="IPR001680">
    <property type="entry name" value="WD40_rpt"/>
</dbReference>
<protein>
    <recommendedName>
        <fullName evidence="7">Protein kinase domain-containing protein</fullName>
    </recommendedName>
</protein>
<evidence type="ECO:0000256" key="1">
    <source>
        <dbReference type="ARBA" id="ARBA00004167"/>
    </source>
</evidence>
<feature type="transmembrane region" description="Helical" evidence="6">
    <location>
        <begin position="354"/>
        <end position="377"/>
    </location>
</feature>
<feature type="repeat" description="WD" evidence="4">
    <location>
        <begin position="695"/>
        <end position="720"/>
    </location>
</feature>
<keyword evidence="6" id="KW-0472">Membrane</keyword>
<feature type="transmembrane region" description="Helical" evidence="6">
    <location>
        <begin position="426"/>
        <end position="453"/>
    </location>
</feature>
<evidence type="ECO:0000256" key="4">
    <source>
        <dbReference type="PROSITE-ProRule" id="PRU00221"/>
    </source>
</evidence>
<dbReference type="Pfam" id="PF00400">
    <property type="entry name" value="WD40"/>
    <property type="match status" value="3"/>
</dbReference>
<dbReference type="SMART" id="SM00320">
    <property type="entry name" value="WD40"/>
    <property type="match status" value="6"/>
</dbReference>
<dbReference type="CDD" id="cd00192">
    <property type="entry name" value="PTKc"/>
    <property type="match status" value="1"/>
</dbReference>
<evidence type="ECO:0000256" key="5">
    <source>
        <dbReference type="PROSITE-ProRule" id="PRU10141"/>
    </source>
</evidence>
<evidence type="ECO:0000256" key="3">
    <source>
        <dbReference type="ARBA" id="ARBA00051243"/>
    </source>
</evidence>
<dbReference type="SUPFAM" id="SSF50978">
    <property type="entry name" value="WD40 repeat-like"/>
    <property type="match status" value="1"/>
</dbReference>
<dbReference type="InterPro" id="IPR000719">
    <property type="entry name" value="Prot_kinase_dom"/>
</dbReference>
<feature type="domain" description="Protein kinase" evidence="7">
    <location>
        <begin position="810"/>
        <end position="1092"/>
    </location>
</feature>
<dbReference type="InterPro" id="IPR001245">
    <property type="entry name" value="Ser-Thr/Tyr_kinase_cat_dom"/>
</dbReference>
<dbReference type="PROSITE" id="PS50082">
    <property type="entry name" value="WD_REPEATS_2"/>
    <property type="match status" value="1"/>
</dbReference>
<dbReference type="SMART" id="SM00219">
    <property type="entry name" value="TyrKc"/>
    <property type="match status" value="1"/>
</dbReference>